<name>A0A231GTF4_9NOCA</name>
<dbReference type="RefSeq" id="WP_157170322.1">
    <property type="nucleotide sequence ID" value="NZ_JAAXOR010000007.1"/>
</dbReference>
<gene>
    <name evidence="1" type="ORF">B7C42_08008</name>
</gene>
<evidence type="ECO:0000313" key="1">
    <source>
        <dbReference type="EMBL" id="OXR39903.1"/>
    </source>
</evidence>
<proteinExistence type="predicted"/>
<keyword evidence="2" id="KW-1185">Reference proteome</keyword>
<protein>
    <submittedName>
        <fullName evidence="1">Uncharacterized protein</fullName>
    </submittedName>
</protein>
<dbReference type="Proteomes" id="UP000215506">
    <property type="component" value="Unassembled WGS sequence"/>
</dbReference>
<organism evidence="1 2">
    <name type="scientific">Nocardia cerradoensis</name>
    <dbReference type="NCBI Taxonomy" id="85688"/>
    <lineage>
        <taxon>Bacteria</taxon>
        <taxon>Bacillati</taxon>
        <taxon>Actinomycetota</taxon>
        <taxon>Actinomycetes</taxon>
        <taxon>Mycobacteriales</taxon>
        <taxon>Nocardiaceae</taxon>
        <taxon>Nocardia</taxon>
    </lineage>
</organism>
<comment type="caution">
    <text evidence="1">The sequence shown here is derived from an EMBL/GenBank/DDBJ whole genome shotgun (WGS) entry which is preliminary data.</text>
</comment>
<dbReference type="EMBL" id="NGAF01000052">
    <property type="protein sequence ID" value="OXR39903.1"/>
    <property type="molecule type" value="Genomic_DNA"/>
</dbReference>
<evidence type="ECO:0000313" key="2">
    <source>
        <dbReference type="Proteomes" id="UP000215506"/>
    </source>
</evidence>
<reference evidence="1" key="1">
    <citation type="submission" date="2017-07" db="EMBL/GenBank/DDBJ databases">
        <title>First draft Genome Sequence of Nocardia cerradoensis isolated from human infection.</title>
        <authorList>
            <person name="Carrasco G."/>
        </authorList>
    </citation>
    <scope>NUCLEOTIDE SEQUENCE [LARGE SCALE GENOMIC DNA]</scope>
    <source>
        <strain evidence="1">CNM20130759</strain>
    </source>
</reference>
<accession>A0A231GTF4</accession>
<sequence length="52" mass="5875">MTTLVIVCVVLAPVIYAVIFLWPQRIPKDRTVAAIRHRIESESETRGHNNGC</sequence>
<dbReference type="AlphaFoldDB" id="A0A231GTF4"/>